<feature type="region of interest" description="Disordered" evidence="1">
    <location>
        <begin position="117"/>
        <end position="248"/>
    </location>
</feature>
<organism evidence="2 3">
    <name type="scientific">Plakobranchus ocellatus</name>
    <dbReference type="NCBI Taxonomy" id="259542"/>
    <lineage>
        <taxon>Eukaryota</taxon>
        <taxon>Metazoa</taxon>
        <taxon>Spiralia</taxon>
        <taxon>Lophotrochozoa</taxon>
        <taxon>Mollusca</taxon>
        <taxon>Gastropoda</taxon>
        <taxon>Heterobranchia</taxon>
        <taxon>Euthyneura</taxon>
        <taxon>Panpulmonata</taxon>
        <taxon>Sacoglossa</taxon>
        <taxon>Placobranchoidea</taxon>
        <taxon>Plakobranchidae</taxon>
        <taxon>Plakobranchus</taxon>
    </lineage>
</organism>
<reference evidence="2 3" key="1">
    <citation type="journal article" date="2021" name="Elife">
        <title>Chloroplast acquisition without the gene transfer in kleptoplastic sea slugs, Plakobranchus ocellatus.</title>
        <authorList>
            <person name="Maeda T."/>
            <person name="Takahashi S."/>
            <person name="Yoshida T."/>
            <person name="Shimamura S."/>
            <person name="Takaki Y."/>
            <person name="Nagai Y."/>
            <person name="Toyoda A."/>
            <person name="Suzuki Y."/>
            <person name="Arimoto A."/>
            <person name="Ishii H."/>
            <person name="Satoh N."/>
            <person name="Nishiyama T."/>
            <person name="Hasebe M."/>
            <person name="Maruyama T."/>
            <person name="Minagawa J."/>
            <person name="Obokata J."/>
            <person name="Shigenobu S."/>
        </authorList>
    </citation>
    <scope>NUCLEOTIDE SEQUENCE [LARGE SCALE GENOMIC DNA]</scope>
</reference>
<sequence>MDMAEPLKALEKGGDPSGKCRVSRSPSPVLIYPPPQHPIECSVMKPPSPQPSTTWPKPALMPNLPLPEILPLKLEAVRDTQKSPLKAEEQTVLPAETPPGQGLRSEALDSLCQQTTIAADLPPPLPDVGQTFSERSESPPPPVPPLPASYLAASSPVYLSQDQSKPVSDVSILAKENQTPPFPFNPVENNLNMSQNSLGVVGSSMCRDTTPSPEERHKHPQLRKPRQESDPFSSLTDVPAPSPTSPKATVVTDLDQAMAQMDELKLKSRFRSQSSPMPCDSDVFMDNPVASTATDKPQAHQVEDEETNIDDEPASARRIATLKQKSLDADQYIVSTAPLNTTPTSRQRRKRSERDRVVPAVTFDEALKIPQNPPVEIGLQKSQEFDGETLASWLCSEFGESHYLHRTLSRHDFRLLVFQVCTHLLSLGVLTPVVEKKPPEVFKVSDGNLCKTVFLS</sequence>
<feature type="region of interest" description="Disordered" evidence="1">
    <location>
        <begin position="1"/>
        <end position="28"/>
    </location>
</feature>
<feature type="region of interest" description="Disordered" evidence="1">
    <location>
        <begin position="80"/>
        <end position="104"/>
    </location>
</feature>
<feature type="compositionally biased region" description="Pro residues" evidence="1">
    <location>
        <begin position="138"/>
        <end position="147"/>
    </location>
</feature>
<accession>A0AAV4CUK1</accession>
<name>A0AAV4CUK1_9GAST</name>
<evidence type="ECO:0000313" key="2">
    <source>
        <dbReference type="EMBL" id="GFO35592.1"/>
    </source>
</evidence>
<evidence type="ECO:0000313" key="3">
    <source>
        <dbReference type="Proteomes" id="UP000735302"/>
    </source>
</evidence>
<feature type="compositionally biased region" description="Polar residues" evidence="1">
    <location>
        <begin position="187"/>
        <end position="198"/>
    </location>
</feature>
<feature type="compositionally biased region" description="Basic and acidic residues" evidence="1">
    <location>
        <begin position="80"/>
        <end position="89"/>
    </location>
</feature>
<dbReference type="EMBL" id="BLXT01006999">
    <property type="protein sequence ID" value="GFO35592.1"/>
    <property type="molecule type" value="Genomic_DNA"/>
</dbReference>
<dbReference type="AlphaFoldDB" id="A0AAV4CUK1"/>
<proteinExistence type="predicted"/>
<evidence type="ECO:0000256" key="1">
    <source>
        <dbReference type="SAM" id="MobiDB-lite"/>
    </source>
</evidence>
<keyword evidence="3" id="KW-1185">Reference proteome</keyword>
<feature type="compositionally biased region" description="Low complexity" evidence="1">
    <location>
        <begin position="148"/>
        <end position="160"/>
    </location>
</feature>
<comment type="caution">
    <text evidence="2">The sequence shown here is derived from an EMBL/GenBank/DDBJ whole genome shotgun (WGS) entry which is preliminary data.</text>
</comment>
<gene>
    <name evidence="2" type="ORF">PoB_006209700</name>
</gene>
<protein>
    <submittedName>
        <fullName evidence="2">Protein cappuccino</fullName>
    </submittedName>
</protein>
<dbReference type="Proteomes" id="UP000735302">
    <property type="component" value="Unassembled WGS sequence"/>
</dbReference>